<proteinExistence type="predicted"/>
<dbReference type="Pfam" id="PF03126">
    <property type="entry name" value="Plus-3"/>
    <property type="match status" value="1"/>
</dbReference>
<dbReference type="PROSITE" id="PS51360">
    <property type="entry name" value="PLUS3"/>
    <property type="match status" value="1"/>
</dbReference>
<dbReference type="PANTHER" id="PTHR13115:SF8">
    <property type="entry name" value="RNA POLYMERASE-ASSOCIATED PROTEIN RTF1 HOMOLOG"/>
    <property type="match status" value="1"/>
</dbReference>
<protein>
    <recommendedName>
        <fullName evidence="7">Plus3 domain-containing protein</fullName>
    </recommendedName>
</protein>
<evidence type="ECO:0000313" key="8">
    <source>
        <dbReference type="EMBL" id="TIA91459.1"/>
    </source>
</evidence>
<feature type="compositionally biased region" description="Basic and acidic residues" evidence="6">
    <location>
        <begin position="196"/>
        <end position="208"/>
    </location>
</feature>
<dbReference type="EMBL" id="SPNW01000012">
    <property type="protein sequence ID" value="TIA91459.1"/>
    <property type="molecule type" value="Genomic_DNA"/>
</dbReference>
<dbReference type="AlphaFoldDB" id="A0A4T0FSB6"/>
<dbReference type="GO" id="GO:0016593">
    <property type="term" value="C:Cdc73/Paf1 complex"/>
    <property type="evidence" value="ECO:0007669"/>
    <property type="project" value="TreeGrafter"/>
</dbReference>
<feature type="coiled-coil region" evidence="5">
    <location>
        <begin position="360"/>
        <end position="387"/>
    </location>
</feature>
<dbReference type="Proteomes" id="UP000310189">
    <property type="component" value="Unassembled WGS sequence"/>
</dbReference>
<dbReference type="InterPro" id="IPR036128">
    <property type="entry name" value="Plus3-like_sf"/>
</dbReference>
<keyword evidence="9" id="KW-1185">Reference proteome</keyword>
<feature type="compositionally biased region" description="Basic and acidic residues" evidence="6">
    <location>
        <begin position="142"/>
        <end position="156"/>
    </location>
</feature>
<evidence type="ECO:0000259" key="7">
    <source>
        <dbReference type="PROSITE" id="PS51360"/>
    </source>
</evidence>
<dbReference type="PANTHER" id="PTHR13115">
    <property type="entry name" value="RNA POLYMERASE-ASSOCIATED PROTEIN RTF1 HOMOLOG"/>
    <property type="match status" value="1"/>
</dbReference>
<feature type="compositionally biased region" description="Basic and acidic residues" evidence="6">
    <location>
        <begin position="66"/>
        <end position="77"/>
    </location>
</feature>
<dbReference type="SMART" id="SM00719">
    <property type="entry name" value="Plus3"/>
    <property type="match status" value="1"/>
</dbReference>
<dbReference type="OrthoDB" id="166375at2759"/>
<evidence type="ECO:0000313" key="9">
    <source>
        <dbReference type="Proteomes" id="UP000310189"/>
    </source>
</evidence>
<feature type="region of interest" description="Disordered" evidence="6">
    <location>
        <begin position="1"/>
        <end position="88"/>
    </location>
</feature>
<evidence type="ECO:0000256" key="6">
    <source>
        <dbReference type="SAM" id="MobiDB-lite"/>
    </source>
</evidence>
<reference evidence="8 9" key="1">
    <citation type="submission" date="2019-03" db="EMBL/GenBank/DDBJ databases">
        <title>Sequencing 23 genomes of Wallemia ichthyophaga.</title>
        <authorList>
            <person name="Gostincar C."/>
        </authorList>
    </citation>
    <scope>NUCLEOTIDE SEQUENCE [LARGE SCALE GENOMIC DNA]</scope>
    <source>
        <strain evidence="8 9">EXF-5753</strain>
    </source>
</reference>
<dbReference type="GO" id="GO:1990269">
    <property type="term" value="F:RNA polymerase II C-terminal domain phosphoserine binding"/>
    <property type="evidence" value="ECO:0007669"/>
    <property type="project" value="TreeGrafter"/>
</dbReference>
<accession>A0A4T0FSB6</accession>
<evidence type="ECO:0000256" key="1">
    <source>
        <dbReference type="ARBA" id="ARBA00004123"/>
    </source>
</evidence>
<comment type="caution">
    <text evidence="8">The sequence shown here is derived from an EMBL/GenBank/DDBJ whole genome shotgun (WGS) entry which is preliminary data.</text>
</comment>
<dbReference type="Gene3D" id="3.90.70.200">
    <property type="entry name" value="Plus-3 domain"/>
    <property type="match status" value="1"/>
</dbReference>
<dbReference type="InterPro" id="IPR004343">
    <property type="entry name" value="Plus-3_dom"/>
</dbReference>
<evidence type="ECO:0000256" key="3">
    <source>
        <dbReference type="ARBA" id="ARBA00023163"/>
    </source>
</evidence>
<evidence type="ECO:0000256" key="4">
    <source>
        <dbReference type="ARBA" id="ARBA00023242"/>
    </source>
</evidence>
<dbReference type="GO" id="GO:0003677">
    <property type="term" value="F:DNA binding"/>
    <property type="evidence" value="ECO:0007669"/>
    <property type="project" value="InterPro"/>
</dbReference>
<feature type="compositionally biased region" description="Acidic residues" evidence="6">
    <location>
        <begin position="36"/>
        <end position="60"/>
    </location>
</feature>
<sequence>MADIDNDLDADLLGLVGDDEPVAEPEPARHKPESSDSGEDGNGDDDDEQMDVDEPADDDNPYPLEGKYKNSADRANDKAYQSRLMDLDELEREDILASRQEEMQKYKDSLNINRLFSAAQAGGDDSVASAAKRAHKQTGTTTEKKSKLEELKSKREAKTKKRSRRDDDDDDDDDYGGQSRSVHSDSDQDDGQASKSDAEDNRPLDTGDIHKASISRTMLVDFCYAPFFEDFVKGTFVRYLLGQRDGKPDYRLCEVTGLGDSLVRPYAIEGNTMTNQQLLLRQGKSSKACNMDRVSNTRCTDREFDRFIAHAKDERAKVPTRKAVERVRLQIEDTRKRHWTETDINYKLQKKAAIVGGAKKKSVALEKAELQQRLQLAKARRDDKEADELIQQLASMDEVSYQVAAPAEKTKQASTQQTPKPLASNVKRPNKAKVAVADDIDEHFDVNLVITTRNKTSKLESIIQNYCTYEIEN</sequence>
<dbReference type="SUPFAM" id="SSF159042">
    <property type="entry name" value="Plus3-like"/>
    <property type="match status" value="1"/>
</dbReference>
<keyword evidence="4" id="KW-0539">Nucleus</keyword>
<gene>
    <name evidence="8" type="ORF">E3P99_01051</name>
</gene>
<comment type="subcellular location">
    <subcellularLocation>
        <location evidence="1">Nucleus</location>
    </subcellularLocation>
</comment>
<feature type="compositionally biased region" description="Acidic residues" evidence="6">
    <location>
        <begin position="1"/>
        <end position="10"/>
    </location>
</feature>
<organism evidence="8 9">
    <name type="scientific">Wallemia hederae</name>
    <dbReference type="NCBI Taxonomy" id="1540922"/>
    <lineage>
        <taxon>Eukaryota</taxon>
        <taxon>Fungi</taxon>
        <taxon>Dikarya</taxon>
        <taxon>Basidiomycota</taxon>
        <taxon>Wallemiomycotina</taxon>
        <taxon>Wallemiomycetes</taxon>
        <taxon>Wallemiales</taxon>
        <taxon>Wallemiaceae</taxon>
        <taxon>Wallemia</taxon>
    </lineage>
</organism>
<evidence type="ECO:0000256" key="2">
    <source>
        <dbReference type="ARBA" id="ARBA00023015"/>
    </source>
</evidence>
<feature type="domain" description="Plus3" evidence="7">
    <location>
        <begin position="203"/>
        <end position="336"/>
    </location>
</feature>
<feature type="region of interest" description="Disordered" evidence="6">
    <location>
        <begin position="405"/>
        <end position="430"/>
    </location>
</feature>
<feature type="region of interest" description="Disordered" evidence="6">
    <location>
        <begin position="121"/>
        <end position="208"/>
    </location>
</feature>
<keyword evidence="3" id="KW-0804">Transcription</keyword>
<evidence type="ECO:0000256" key="5">
    <source>
        <dbReference type="SAM" id="Coils"/>
    </source>
</evidence>
<keyword evidence="5" id="KW-0175">Coiled coil</keyword>
<keyword evidence="2" id="KW-0805">Transcription regulation</keyword>
<name>A0A4T0FSB6_9BASI</name>